<feature type="compositionally biased region" description="Low complexity" evidence="1">
    <location>
        <begin position="547"/>
        <end position="571"/>
    </location>
</feature>
<dbReference type="GO" id="GO:0030031">
    <property type="term" value="P:cell projection assembly"/>
    <property type="evidence" value="ECO:0007669"/>
    <property type="project" value="TreeGrafter"/>
</dbReference>
<feature type="region of interest" description="Disordered" evidence="1">
    <location>
        <begin position="525"/>
        <end position="571"/>
    </location>
</feature>
<feature type="region of interest" description="Disordered" evidence="1">
    <location>
        <begin position="320"/>
        <end position="391"/>
    </location>
</feature>
<protein>
    <submittedName>
        <fullName evidence="2">MTSS1</fullName>
    </submittedName>
</protein>
<feature type="region of interest" description="Disordered" evidence="1">
    <location>
        <begin position="632"/>
        <end position="700"/>
    </location>
</feature>
<evidence type="ECO:0000256" key="1">
    <source>
        <dbReference type="SAM" id="MobiDB-lite"/>
    </source>
</evidence>
<dbReference type="PANTHER" id="PTHR15708:SF4">
    <property type="entry name" value="FI21477P1-RELATED"/>
    <property type="match status" value="1"/>
</dbReference>
<dbReference type="Proteomes" id="UP000675881">
    <property type="component" value="Chromosome 5"/>
</dbReference>
<dbReference type="GO" id="GO:0003779">
    <property type="term" value="F:actin binding"/>
    <property type="evidence" value="ECO:0007669"/>
    <property type="project" value="InterPro"/>
</dbReference>
<reference evidence="2" key="1">
    <citation type="submission" date="2021-02" db="EMBL/GenBank/DDBJ databases">
        <authorList>
            <person name="Bekaert M."/>
        </authorList>
    </citation>
    <scope>NUCLEOTIDE SEQUENCE</scope>
    <source>
        <strain evidence="2">IoA-00</strain>
    </source>
</reference>
<dbReference type="GO" id="GO:0009898">
    <property type="term" value="C:cytoplasmic side of plasma membrane"/>
    <property type="evidence" value="ECO:0007669"/>
    <property type="project" value="TreeGrafter"/>
</dbReference>
<dbReference type="GO" id="GO:0015629">
    <property type="term" value="C:actin cytoskeleton"/>
    <property type="evidence" value="ECO:0007669"/>
    <property type="project" value="TreeGrafter"/>
</dbReference>
<dbReference type="PANTHER" id="PTHR15708">
    <property type="entry name" value="ACTIN BUNDLING/MISSING IN METASTASIS-RELATED"/>
    <property type="match status" value="1"/>
</dbReference>
<feature type="compositionally biased region" description="Polar residues" evidence="1">
    <location>
        <begin position="588"/>
        <end position="604"/>
    </location>
</feature>
<dbReference type="Gene3D" id="1.20.1270.60">
    <property type="entry name" value="Arfaptin homology (AH) domain/BAR domain"/>
    <property type="match status" value="1"/>
</dbReference>
<feature type="region of interest" description="Disordered" evidence="1">
    <location>
        <begin position="584"/>
        <end position="604"/>
    </location>
</feature>
<feature type="region of interest" description="Disordered" evidence="1">
    <location>
        <begin position="403"/>
        <end position="435"/>
    </location>
</feature>
<dbReference type="GO" id="GO:0005543">
    <property type="term" value="F:phospholipid binding"/>
    <property type="evidence" value="ECO:0007669"/>
    <property type="project" value="TreeGrafter"/>
</dbReference>
<dbReference type="InterPro" id="IPR030127">
    <property type="entry name" value="MTSS1/MTSS2"/>
</dbReference>
<dbReference type="EMBL" id="HG994584">
    <property type="protein sequence ID" value="CAF2954037.1"/>
    <property type="molecule type" value="Genomic_DNA"/>
</dbReference>
<dbReference type="Pfam" id="PF08397">
    <property type="entry name" value="IMD"/>
    <property type="match status" value="1"/>
</dbReference>
<name>A0A7R8H9R8_LEPSM</name>
<proteinExistence type="predicted"/>
<keyword evidence="3" id="KW-1185">Reference proteome</keyword>
<dbReference type="SUPFAM" id="SSF103657">
    <property type="entry name" value="BAR/IMD domain-like"/>
    <property type="match status" value="1"/>
</dbReference>
<dbReference type="InterPro" id="IPR013606">
    <property type="entry name" value="I-BAR_dom"/>
</dbReference>
<feature type="compositionally biased region" description="Polar residues" evidence="1">
    <location>
        <begin position="326"/>
        <end position="383"/>
    </location>
</feature>
<evidence type="ECO:0000313" key="3">
    <source>
        <dbReference type="Proteomes" id="UP000675881"/>
    </source>
</evidence>
<dbReference type="InterPro" id="IPR027267">
    <property type="entry name" value="AH/BAR_dom_sf"/>
</dbReference>
<accession>A0A7R8H9R8</accession>
<gene>
    <name evidence="2" type="ORF">LSAA_9876</name>
</gene>
<evidence type="ECO:0000313" key="2">
    <source>
        <dbReference type="EMBL" id="CAF2954037.1"/>
    </source>
</evidence>
<dbReference type="OrthoDB" id="8300650at2759"/>
<organism evidence="2 3">
    <name type="scientific">Lepeophtheirus salmonis</name>
    <name type="common">Salmon louse</name>
    <name type="synonym">Caligus salmonis</name>
    <dbReference type="NCBI Taxonomy" id="72036"/>
    <lineage>
        <taxon>Eukaryota</taxon>
        <taxon>Metazoa</taxon>
        <taxon>Ecdysozoa</taxon>
        <taxon>Arthropoda</taxon>
        <taxon>Crustacea</taxon>
        <taxon>Multicrustacea</taxon>
        <taxon>Hexanauplia</taxon>
        <taxon>Copepoda</taxon>
        <taxon>Siphonostomatoida</taxon>
        <taxon>Caligidae</taxon>
        <taxon>Lepeophtheirus</taxon>
    </lineage>
</organism>
<sequence>MESIIIENNLDKECSALGGLFQQIITEMKNGVPNFDEFISKAGKLHSTLRSTILVFGSFLDSFQKIADSASNTKGTTRDIGTCLTRIVIRHRALESRMKSFAGALMDCLVLPIQGKLEEWKKVAVILDKEHSKTYKKNRSQIKKKFDQVVRLRKKLKKEKGGMPDPSVQRLFDQCSKDLNSNFRTFEKTERSAVRRILLEDHNRFCTFVAFLKPVLNEELSMLTEIQQIENIMEKLNRTASLEESTDLIIEDFVNAKVNNSTEDTSSLYLATPPSTPYMGSRNSSMNSLVSDSTANNSSVGINYIGASPHRRSIQSEIDYEEFSKEQNPSRPNSSLSHQNHSFSYQNRPHTISSSFNQRTSRTPISASTFKDNLGNSGSTNDLQRIPSPSLLNQYSTYSTIKRTNHSPLPRTYDTNSLGKRPPLPTRGSSTTKSKTYEVKNVRLSNTSPDHSHYATPKSTYNLQMVPNFISDNQDMVIPHPVYVNCKNLQSMKISSSPLHKSKNNIPRVLDPGSPQFESFILDEAGEEEDLKTPTVEELSFNEKQEGTTTTTSKEDGSGSSSDSFGSSSGYGSQYIIRLDEHSKNDAKCSSNSSPSHNHTESLPKTTTTLLNSQCGIPCIIRNNSNPLQDQYLSPSHSFLPQCKTPLSSRKPPPPIRRSSIEDNVSVDDDPTPRGSFENLSPILRTPNGGGSNGRSTTSNETQLITSFEKDGTIKRFYEKGEKKTKSLDECNYIQSPGLRSNLESLNSFFHRTSDIKKTPLLSTDQSYPRNIKVEIESAFKSNEIQERRGGYHIRPLIRRRKKYINPDNLIM</sequence>
<dbReference type="PROSITE" id="PS51338">
    <property type="entry name" value="IMD"/>
    <property type="match status" value="1"/>
</dbReference>
<dbReference type="GO" id="GO:0007009">
    <property type="term" value="P:plasma membrane organization"/>
    <property type="evidence" value="ECO:0007669"/>
    <property type="project" value="InterPro"/>
</dbReference>
<dbReference type="AlphaFoldDB" id="A0A7R8H9R8"/>